<evidence type="ECO:0000256" key="3">
    <source>
        <dbReference type="ARBA" id="ARBA00023163"/>
    </source>
</evidence>
<dbReference type="InterPro" id="IPR000551">
    <property type="entry name" value="MerR-type_HTH_dom"/>
</dbReference>
<dbReference type="RefSeq" id="WP_066099255.1">
    <property type="nucleotide sequence ID" value="NZ_CP016027.1"/>
</dbReference>
<dbReference type="KEGG" id="haz:A9404_05430"/>
<keyword evidence="1" id="KW-0805">Transcription regulation</keyword>
<dbReference type="PROSITE" id="PS50937">
    <property type="entry name" value="HTH_MERR_2"/>
    <property type="match status" value="1"/>
</dbReference>
<keyword evidence="7" id="KW-1185">Reference proteome</keyword>
<gene>
    <name evidence="6" type="ORF">A9404_05430</name>
</gene>
<dbReference type="PANTHER" id="PTHR30204:SF67">
    <property type="entry name" value="HTH-TYPE TRANSCRIPTIONAL REGULATOR MLRA-RELATED"/>
    <property type="match status" value="1"/>
</dbReference>
<accession>A0A191ZG98</accession>
<feature type="region of interest" description="Disordered" evidence="4">
    <location>
        <begin position="98"/>
        <end position="139"/>
    </location>
</feature>
<dbReference type="SMART" id="SM00422">
    <property type="entry name" value="HTH_MERR"/>
    <property type="match status" value="1"/>
</dbReference>
<dbReference type="AlphaFoldDB" id="A0A191ZG98"/>
<dbReference type="Gene3D" id="1.10.1660.10">
    <property type="match status" value="1"/>
</dbReference>
<sequence>MNETKQNASMPDEPPLGNNGLFPIRTVARLTGINPITLRAWERRHNLIRPIRTPSGHRLYSTADIELIRRIQSLSEQGMGFSQIGIVLKREARLAERMQNNKSGASEERFAAPPPARSTPVSGGIRRSAAAAVEAPSDTPPTLDALRAHVRQAAIALDADALQQIERKLLLWYPPETMIRLFLIDALHELERREIWPDQNLVLRWLSAEILRRIDGLLHLQPTSSGQIIAVDAIDTDGFLRAVEFGLILALAERFTIHLIPQTFPDALRVRLIARWNITHWIRLQRMDSHAYQTPATPNTIRIHRCLLMEGETPVEITETGLFRGSAHHCLSHLTEQLHP</sequence>
<dbReference type="Proteomes" id="UP000078596">
    <property type="component" value="Chromosome"/>
</dbReference>
<evidence type="ECO:0000256" key="2">
    <source>
        <dbReference type="ARBA" id="ARBA00023125"/>
    </source>
</evidence>
<evidence type="ECO:0000259" key="5">
    <source>
        <dbReference type="PROSITE" id="PS50937"/>
    </source>
</evidence>
<proteinExistence type="predicted"/>
<evidence type="ECO:0000256" key="1">
    <source>
        <dbReference type="ARBA" id="ARBA00023015"/>
    </source>
</evidence>
<dbReference type="InterPro" id="IPR009061">
    <property type="entry name" value="DNA-bd_dom_put_sf"/>
</dbReference>
<evidence type="ECO:0000313" key="7">
    <source>
        <dbReference type="Proteomes" id="UP000078596"/>
    </source>
</evidence>
<dbReference type="SUPFAM" id="SSF46955">
    <property type="entry name" value="Putative DNA-binding domain"/>
    <property type="match status" value="1"/>
</dbReference>
<evidence type="ECO:0000256" key="4">
    <source>
        <dbReference type="SAM" id="MobiDB-lite"/>
    </source>
</evidence>
<dbReference type="CDD" id="cd01104">
    <property type="entry name" value="HTH_MlrA-CarA"/>
    <property type="match status" value="1"/>
</dbReference>
<dbReference type="Pfam" id="PF13411">
    <property type="entry name" value="MerR_1"/>
    <property type="match status" value="1"/>
</dbReference>
<dbReference type="OrthoDB" id="9800334at2"/>
<feature type="domain" description="HTH merR-type" evidence="5">
    <location>
        <begin position="21"/>
        <end position="90"/>
    </location>
</feature>
<dbReference type="EMBL" id="CP016027">
    <property type="protein sequence ID" value="ANJ66893.1"/>
    <property type="molecule type" value="Genomic_DNA"/>
</dbReference>
<dbReference type="InterPro" id="IPR047057">
    <property type="entry name" value="MerR_fam"/>
</dbReference>
<protein>
    <recommendedName>
        <fullName evidence="5">HTH merR-type domain-containing protein</fullName>
    </recommendedName>
</protein>
<name>A0A191ZG98_9GAMM</name>
<dbReference type="GO" id="GO:0003700">
    <property type="term" value="F:DNA-binding transcription factor activity"/>
    <property type="evidence" value="ECO:0007669"/>
    <property type="project" value="InterPro"/>
</dbReference>
<dbReference type="STRING" id="1860122.A9404_05430"/>
<dbReference type="GO" id="GO:0003677">
    <property type="term" value="F:DNA binding"/>
    <property type="evidence" value="ECO:0007669"/>
    <property type="project" value="UniProtKB-KW"/>
</dbReference>
<keyword evidence="2" id="KW-0238">DNA-binding</keyword>
<dbReference type="PANTHER" id="PTHR30204">
    <property type="entry name" value="REDOX-CYCLING DRUG-SENSING TRANSCRIPTIONAL ACTIVATOR SOXR"/>
    <property type="match status" value="1"/>
</dbReference>
<reference evidence="6 7" key="1">
    <citation type="submission" date="2016-06" db="EMBL/GenBank/DDBJ databases">
        <title>Insight into the functional genes involving in sulfur oxidation in Pearl River water.</title>
        <authorList>
            <person name="Luo J."/>
            <person name="Tan X."/>
            <person name="Lin W."/>
        </authorList>
    </citation>
    <scope>NUCLEOTIDE SEQUENCE [LARGE SCALE GENOMIC DNA]</scope>
    <source>
        <strain evidence="6 7">LS2</strain>
    </source>
</reference>
<evidence type="ECO:0000313" key="6">
    <source>
        <dbReference type="EMBL" id="ANJ66893.1"/>
    </source>
</evidence>
<organism evidence="6 7">
    <name type="scientific">Halothiobacillus diazotrophicus</name>
    <dbReference type="NCBI Taxonomy" id="1860122"/>
    <lineage>
        <taxon>Bacteria</taxon>
        <taxon>Pseudomonadati</taxon>
        <taxon>Pseudomonadota</taxon>
        <taxon>Gammaproteobacteria</taxon>
        <taxon>Chromatiales</taxon>
        <taxon>Halothiobacillaceae</taxon>
        <taxon>Halothiobacillus</taxon>
    </lineage>
</organism>
<keyword evidence="3" id="KW-0804">Transcription</keyword>